<proteinExistence type="inferred from homology"/>
<keyword evidence="2 5" id="KW-0963">Cytoplasm</keyword>
<evidence type="ECO:0000313" key="8">
    <source>
        <dbReference type="EMBL" id="MBB1125360.1"/>
    </source>
</evidence>
<comment type="similarity">
    <text evidence="1 5 6">Belongs to the acetyltransferase family. RimI subfamily.</text>
</comment>
<evidence type="ECO:0000313" key="9">
    <source>
        <dbReference type="Proteomes" id="UP000548632"/>
    </source>
</evidence>
<keyword evidence="8" id="KW-0687">Ribonucleoprotein</keyword>
<keyword evidence="8" id="KW-0689">Ribosomal protein</keyword>
<keyword evidence="9" id="KW-1185">Reference proteome</keyword>
<organism evidence="8 9">
    <name type="scientific">Thiospirillum jenense</name>
    <dbReference type="NCBI Taxonomy" id="1653858"/>
    <lineage>
        <taxon>Bacteria</taxon>
        <taxon>Pseudomonadati</taxon>
        <taxon>Pseudomonadota</taxon>
        <taxon>Gammaproteobacteria</taxon>
        <taxon>Chromatiales</taxon>
        <taxon>Chromatiaceae</taxon>
        <taxon>Thiospirillum</taxon>
    </lineage>
</organism>
<dbReference type="InterPro" id="IPR000182">
    <property type="entry name" value="GNAT_dom"/>
</dbReference>
<feature type="binding site" evidence="5">
    <location>
        <begin position="78"/>
        <end position="83"/>
    </location>
    <ligand>
        <name>acetyl-CoA</name>
        <dbReference type="ChEBI" id="CHEBI:57288"/>
    </ligand>
</feature>
<dbReference type="InterPro" id="IPR006464">
    <property type="entry name" value="AcTrfase_RimI/Ard1"/>
</dbReference>
<evidence type="ECO:0000256" key="1">
    <source>
        <dbReference type="ARBA" id="ARBA00005395"/>
    </source>
</evidence>
<feature type="domain" description="N-acetyltransferase" evidence="7">
    <location>
        <begin position="1"/>
        <end position="147"/>
    </location>
</feature>
<protein>
    <recommendedName>
        <fullName evidence="5 6">[Ribosomal protein bS18]-alanine N-acetyltransferase</fullName>
        <ecNumber evidence="5 6">2.3.1.266</ecNumber>
    </recommendedName>
</protein>
<dbReference type="Gene3D" id="3.40.630.30">
    <property type="match status" value="1"/>
</dbReference>
<sequence length="147" mass="16746">MQRDDLPAVIVVEKAAYQHPWSSGIFRDCLRAGYCNLVLEHVSDDHYQSIIICGHGIMMLTTDECHILNLCIHPDYQRRGLGRILLRRLLALAQQRHAMTAFLEVRVSNGTAIALYQAEGFNEVGYRRNYYPTLTGREDALVMARAL</sequence>
<dbReference type="InterPro" id="IPR043690">
    <property type="entry name" value="RimI"/>
</dbReference>
<keyword evidence="4 5" id="KW-0012">Acyltransferase</keyword>
<dbReference type="Proteomes" id="UP000548632">
    <property type="component" value="Unassembled WGS sequence"/>
</dbReference>
<comment type="caution">
    <text evidence="8">The sequence shown here is derived from an EMBL/GenBank/DDBJ whole genome shotgun (WGS) entry which is preliminary data.</text>
</comment>
<dbReference type="AlphaFoldDB" id="A0A839HAS9"/>
<dbReference type="PANTHER" id="PTHR43420:SF12">
    <property type="entry name" value="N-ACETYLTRANSFERASE DOMAIN-CONTAINING PROTEIN"/>
    <property type="match status" value="1"/>
</dbReference>
<evidence type="ECO:0000256" key="5">
    <source>
        <dbReference type="HAMAP-Rule" id="MF_02210"/>
    </source>
</evidence>
<evidence type="ECO:0000256" key="3">
    <source>
        <dbReference type="ARBA" id="ARBA00022679"/>
    </source>
</evidence>
<dbReference type="EMBL" id="JABVCQ010000006">
    <property type="protein sequence ID" value="MBB1125360.1"/>
    <property type="molecule type" value="Genomic_DNA"/>
</dbReference>
<dbReference type="GO" id="GO:0005737">
    <property type="term" value="C:cytoplasm"/>
    <property type="evidence" value="ECO:0007669"/>
    <property type="project" value="UniProtKB-SubCell"/>
</dbReference>
<dbReference type="PROSITE" id="PS51186">
    <property type="entry name" value="GNAT"/>
    <property type="match status" value="1"/>
</dbReference>
<comment type="caution">
    <text evidence="5">Lacks conserved residue(s) required for the propagation of feature annotation.</text>
</comment>
<comment type="function">
    <text evidence="5 6">Acetylates the N-terminal alanine of ribosomal protein bS18.</text>
</comment>
<dbReference type="SUPFAM" id="SSF55729">
    <property type="entry name" value="Acyl-CoA N-acyltransferases (Nat)"/>
    <property type="match status" value="1"/>
</dbReference>
<accession>A0A839HAS9</accession>
<comment type="catalytic activity">
    <reaction evidence="5 6">
        <text>N-terminal L-alanyl-[ribosomal protein bS18] + acetyl-CoA = N-terminal N(alpha)-acetyl-L-alanyl-[ribosomal protein bS18] + CoA + H(+)</text>
        <dbReference type="Rhea" id="RHEA:43756"/>
        <dbReference type="Rhea" id="RHEA-COMP:10676"/>
        <dbReference type="Rhea" id="RHEA-COMP:10677"/>
        <dbReference type="ChEBI" id="CHEBI:15378"/>
        <dbReference type="ChEBI" id="CHEBI:57287"/>
        <dbReference type="ChEBI" id="CHEBI:57288"/>
        <dbReference type="ChEBI" id="CHEBI:64718"/>
        <dbReference type="ChEBI" id="CHEBI:83683"/>
        <dbReference type="EC" id="2.3.1.266"/>
    </reaction>
</comment>
<name>A0A839HAS9_9GAMM</name>
<dbReference type="GO" id="GO:0008999">
    <property type="term" value="F:protein-N-terminal-alanine acetyltransferase activity"/>
    <property type="evidence" value="ECO:0007669"/>
    <property type="project" value="UniProtKB-UniRule"/>
</dbReference>
<feature type="binding site" evidence="5">
    <location>
        <position position="109"/>
    </location>
    <ligand>
        <name>acetyl-CoA</name>
        <dbReference type="ChEBI" id="CHEBI:57288"/>
    </ligand>
</feature>
<evidence type="ECO:0000256" key="6">
    <source>
        <dbReference type="RuleBase" id="RU363094"/>
    </source>
</evidence>
<evidence type="ECO:0000256" key="2">
    <source>
        <dbReference type="ARBA" id="ARBA00022490"/>
    </source>
</evidence>
<dbReference type="InterPro" id="IPR050680">
    <property type="entry name" value="YpeA/RimI_acetyltransf"/>
</dbReference>
<dbReference type="GO" id="GO:0005840">
    <property type="term" value="C:ribosome"/>
    <property type="evidence" value="ECO:0007669"/>
    <property type="project" value="UniProtKB-KW"/>
</dbReference>
<dbReference type="NCBIfam" id="TIGR01575">
    <property type="entry name" value="rimI"/>
    <property type="match status" value="1"/>
</dbReference>
<dbReference type="HAMAP" id="MF_02210">
    <property type="entry name" value="RimI"/>
    <property type="match status" value="1"/>
</dbReference>
<dbReference type="PANTHER" id="PTHR43420">
    <property type="entry name" value="ACETYLTRANSFERASE"/>
    <property type="match status" value="1"/>
</dbReference>
<gene>
    <name evidence="5 8" type="primary">rimI</name>
    <name evidence="8" type="ORF">HUK38_03830</name>
</gene>
<reference evidence="8 9" key="1">
    <citation type="journal article" date="2020" name="Arch. Microbiol.">
        <title>The genome sequence of the giant phototrophic gammaproteobacterium Thiospirillum jenense gives insight into its physiological properties and phylogenetic relationships.</title>
        <authorList>
            <person name="Imhoff J.F."/>
            <person name="Meyer T.E."/>
            <person name="Kyndt J.A."/>
        </authorList>
    </citation>
    <scope>NUCLEOTIDE SEQUENCE [LARGE SCALE GENOMIC DNA]</scope>
    <source>
        <strain evidence="8 9">DSM 216</strain>
    </source>
</reference>
<evidence type="ECO:0000256" key="4">
    <source>
        <dbReference type="ARBA" id="ARBA00023315"/>
    </source>
</evidence>
<evidence type="ECO:0000259" key="7">
    <source>
        <dbReference type="PROSITE" id="PS51186"/>
    </source>
</evidence>
<dbReference type="InterPro" id="IPR016181">
    <property type="entry name" value="Acyl_CoA_acyltransferase"/>
</dbReference>
<feature type="active site" description="Proton donor" evidence="5">
    <location>
        <position position="116"/>
    </location>
</feature>
<feature type="active site" description="Proton acceptor" evidence="5">
    <location>
        <position position="104"/>
    </location>
</feature>
<dbReference type="EC" id="2.3.1.266" evidence="5 6"/>
<keyword evidence="3 5" id="KW-0808">Transferase</keyword>
<dbReference type="Pfam" id="PF00583">
    <property type="entry name" value="Acetyltransf_1"/>
    <property type="match status" value="1"/>
</dbReference>
<comment type="subcellular location">
    <subcellularLocation>
        <location evidence="5 6">Cytoplasm</location>
    </subcellularLocation>
</comment>